<dbReference type="SMART" id="SM01219">
    <property type="entry name" value="Frataxin_Cyay"/>
    <property type="match status" value="1"/>
</dbReference>
<sequence length="170" mass="18988">MRGMESKRRVNLRENRDVPTLASGSKISIEFTSFRSSLPGFCLGMCPSVNRDARWYTVIMLDELTFRRHADAALEALKKSLISAEEGGEFEVEENSGALNVLFEEPPGKFVITPNAPVRQIWISALSTSFKLEWSEQAGDFVLVKDNIGFRPLVARLINQHLGSDTVVLT</sequence>
<proteinExistence type="inferred from homology"/>
<dbReference type="PROSITE" id="PS50810">
    <property type="entry name" value="FRATAXIN_2"/>
    <property type="match status" value="1"/>
</dbReference>
<keyword evidence="4" id="KW-1185">Reference proteome</keyword>
<dbReference type="KEGG" id="abas:ACPOL_5960"/>
<reference evidence="3 4" key="1">
    <citation type="journal article" date="2018" name="Front. Microbiol.">
        <title>Hydrolytic Capabilities as a Key to Environmental Success: Chitinolytic and Cellulolytic Acidobacteria From Acidic Sub-arctic Soils and Boreal Peatlands.</title>
        <authorList>
            <person name="Belova S.E."/>
            <person name="Ravin N.V."/>
            <person name="Pankratov T.A."/>
            <person name="Rakitin A.L."/>
            <person name="Ivanova A.A."/>
            <person name="Beletsky A.V."/>
            <person name="Mardanov A.V."/>
            <person name="Sinninghe Damste J.S."/>
            <person name="Dedysh S.N."/>
        </authorList>
    </citation>
    <scope>NUCLEOTIDE SEQUENCE [LARGE SCALE GENOMIC DNA]</scope>
    <source>
        <strain evidence="3 4">SBC82</strain>
    </source>
</reference>
<dbReference type="NCBIfam" id="TIGR03421">
    <property type="entry name" value="FeS_CyaY"/>
    <property type="match status" value="1"/>
</dbReference>
<dbReference type="InterPro" id="IPR002908">
    <property type="entry name" value="Frataxin/CyaY"/>
</dbReference>
<dbReference type="InterPro" id="IPR036524">
    <property type="entry name" value="Frataxin/CyaY_sf"/>
</dbReference>
<dbReference type="GO" id="GO:0008199">
    <property type="term" value="F:ferric iron binding"/>
    <property type="evidence" value="ECO:0007669"/>
    <property type="project" value="InterPro"/>
</dbReference>
<gene>
    <name evidence="3" type="ORF">ACPOL_5960</name>
</gene>
<dbReference type="AlphaFoldDB" id="A0A2Z5G942"/>
<evidence type="ECO:0008006" key="5">
    <source>
        <dbReference type="Google" id="ProtNLM"/>
    </source>
</evidence>
<evidence type="ECO:0000256" key="1">
    <source>
        <dbReference type="ARBA" id="ARBA00008183"/>
    </source>
</evidence>
<accession>A0A2Z5G942</accession>
<evidence type="ECO:0000313" key="3">
    <source>
        <dbReference type="EMBL" id="AXC15204.1"/>
    </source>
</evidence>
<organism evidence="3 4">
    <name type="scientific">Acidisarcina polymorpha</name>
    <dbReference type="NCBI Taxonomy" id="2211140"/>
    <lineage>
        <taxon>Bacteria</taxon>
        <taxon>Pseudomonadati</taxon>
        <taxon>Acidobacteriota</taxon>
        <taxon>Terriglobia</taxon>
        <taxon>Terriglobales</taxon>
        <taxon>Acidobacteriaceae</taxon>
        <taxon>Acidisarcina</taxon>
    </lineage>
</organism>
<evidence type="ECO:0000313" key="4">
    <source>
        <dbReference type="Proteomes" id="UP000253606"/>
    </source>
</evidence>
<dbReference type="EMBL" id="CP030840">
    <property type="protein sequence ID" value="AXC15204.1"/>
    <property type="molecule type" value="Genomic_DNA"/>
</dbReference>
<evidence type="ECO:0000256" key="2">
    <source>
        <dbReference type="ARBA" id="ARBA00023004"/>
    </source>
</evidence>
<dbReference type="GO" id="GO:0005737">
    <property type="term" value="C:cytoplasm"/>
    <property type="evidence" value="ECO:0007669"/>
    <property type="project" value="UniProtKB-ARBA"/>
</dbReference>
<name>A0A2Z5G942_9BACT</name>
<keyword evidence="2" id="KW-0408">Iron</keyword>
<dbReference type="Proteomes" id="UP000253606">
    <property type="component" value="Chromosome"/>
</dbReference>
<dbReference type="RefSeq" id="WP_338026720.1">
    <property type="nucleotide sequence ID" value="NZ_CP030840.1"/>
</dbReference>
<comment type="similarity">
    <text evidence="1">Belongs to the frataxin family.</text>
</comment>
<dbReference type="Pfam" id="PF01491">
    <property type="entry name" value="Frataxin_Cyay"/>
    <property type="match status" value="1"/>
</dbReference>
<dbReference type="SUPFAM" id="SSF55387">
    <property type="entry name" value="Frataxin/Nqo15-like"/>
    <property type="match status" value="1"/>
</dbReference>
<dbReference type="Gene3D" id="3.30.920.10">
    <property type="entry name" value="Frataxin/CyaY"/>
    <property type="match status" value="1"/>
</dbReference>
<dbReference type="GO" id="GO:0016226">
    <property type="term" value="P:iron-sulfur cluster assembly"/>
    <property type="evidence" value="ECO:0007669"/>
    <property type="project" value="InterPro"/>
</dbReference>
<protein>
    <recommendedName>
        <fullName evidence="5">Iron donor protein CyaY</fullName>
    </recommendedName>
</protein>